<comment type="subcellular location">
    <subcellularLocation>
        <location evidence="1">Cell outer membrane</location>
        <topology evidence="1">Multi-pass membrane protein</topology>
    </subcellularLocation>
</comment>
<evidence type="ECO:0000313" key="13">
    <source>
        <dbReference type="EMBL" id="SEN97570.1"/>
    </source>
</evidence>
<evidence type="ECO:0000313" key="14">
    <source>
        <dbReference type="Proteomes" id="UP000183898"/>
    </source>
</evidence>
<dbReference type="CDD" id="cd00342">
    <property type="entry name" value="gram_neg_porins"/>
    <property type="match status" value="1"/>
</dbReference>
<gene>
    <name evidence="13" type="ORF">SAMN05216404_10999</name>
</gene>
<feature type="domain" description="Porin" evidence="12">
    <location>
        <begin position="8"/>
        <end position="382"/>
    </location>
</feature>
<keyword evidence="7" id="KW-0406">Ion transport</keyword>
<evidence type="ECO:0000256" key="8">
    <source>
        <dbReference type="ARBA" id="ARBA00023114"/>
    </source>
</evidence>
<evidence type="ECO:0000256" key="3">
    <source>
        <dbReference type="ARBA" id="ARBA00022448"/>
    </source>
</evidence>
<dbReference type="EMBL" id="FOCT01000009">
    <property type="protein sequence ID" value="SEN97570.1"/>
    <property type="molecule type" value="Genomic_DNA"/>
</dbReference>
<evidence type="ECO:0000256" key="7">
    <source>
        <dbReference type="ARBA" id="ARBA00023065"/>
    </source>
</evidence>
<dbReference type="SUPFAM" id="SSF56935">
    <property type="entry name" value="Porins"/>
    <property type="match status" value="1"/>
</dbReference>
<keyword evidence="10" id="KW-0998">Cell outer membrane</keyword>
<dbReference type="PANTHER" id="PTHR34501:SF9">
    <property type="entry name" value="MAJOR OUTER MEMBRANE PROTEIN P.IA"/>
    <property type="match status" value="1"/>
</dbReference>
<accession>A0A1H8KX98</accession>
<reference evidence="13 14" key="1">
    <citation type="submission" date="2016-10" db="EMBL/GenBank/DDBJ databases">
        <authorList>
            <person name="de Groot N.N."/>
        </authorList>
    </citation>
    <scope>NUCLEOTIDE SEQUENCE [LARGE SCALE GENOMIC DNA]</scope>
    <source>
        <strain evidence="13 14">Nl18</strain>
    </source>
</reference>
<sequence length="430" mass="44367">MKKKLIALAVAGALAAPVVASAQGTNVTLFGRAQAEYSLVDFASQPSQGALQDNSRSSRWGLQVTEDLGNGLKANARLEFGLNTGSGSATTPREQWVGLSHSHWGDIRFGRLQSPFKDFAGGMTIDPFAYTTLQANGAGGTMSGAANGMGSGANTFVNSAIRYDSASIEGFTFSGILMPGDANSLNPLQSGSIISGFLPGGLGSNGNTGGRNGEFDGQAAAKYHADFMGMGLDIFGGYSRDNASGIQKSLGLRTEEIWRVGASWAWENFKLSGQYEDVNNALGAATCSTAASLTANPLDSGLVSGQCNSAMNWGGDGNLWFASAQYRLGNTTLVAQGGMTKAHAGGVNAAAARKADSFTVGAIHNLSKRTSIFGGYQHVYLDNPNGPAANNLIATGAGAPLLGTVGYTAPNYVNGGANRSTFTIGLRHNF</sequence>
<feature type="signal peptide" evidence="11">
    <location>
        <begin position="1"/>
        <end position="22"/>
    </location>
</feature>
<proteinExistence type="predicted"/>
<evidence type="ECO:0000256" key="10">
    <source>
        <dbReference type="ARBA" id="ARBA00023237"/>
    </source>
</evidence>
<dbReference type="Gene3D" id="2.40.160.10">
    <property type="entry name" value="Porin"/>
    <property type="match status" value="1"/>
</dbReference>
<protein>
    <submittedName>
        <fullName evidence="13">Outer membrane protein (Porin)</fullName>
    </submittedName>
</protein>
<dbReference type="GO" id="GO:0046930">
    <property type="term" value="C:pore complex"/>
    <property type="evidence" value="ECO:0007669"/>
    <property type="project" value="UniProtKB-KW"/>
</dbReference>
<dbReference type="GO" id="GO:0009279">
    <property type="term" value="C:cell outer membrane"/>
    <property type="evidence" value="ECO:0007669"/>
    <property type="project" value="UniProtKB-SubCell"/>
</dbReference>
<keyword evidence="4" id="KW-1134">Transmembrane beta strand</keyword>
<dbReference type="PANTHER" id="PTHR34501">
    <property type="entry name" value="PROTEIN YDDL-RELATED"/>
    <property type="match status" value="1"/>
</dbReference>
<evidence type="ECO:0000256" key="9">
    <source>
        <dbReference type="ARBA" id="ARBA00023136"/>
    </source>
</evidence>
<dbReference type="Pfam" id="PF13609">
    <property type="entry name" value="Porin_4"/>
    <property type="match status" value="1"/>
</dbReference>
<dbReference type="InterPro" id="IPR023614">
    <property type="entry name" value="Porin_dom_sf"/>
</dbReference>
<keyword evidence="9" id="KW-0472">Membrane</keyword>
<dbReference type="RefSeq" id="WP_074747239.1">
    <property type="nucleotide sequence ID" value="NZ_FOCT01000009.1"/>
</dbReference>
<keyword evidence="3" id="KW-0813">Transport</keyword>
<evidence type="ECO:0000256" key="5">
    <source>
        <dbReference type="ARBA" id="ARBA00022692"/>
    </source>
</evidence>
<dbReference type="InterPro" id="IPR050298">
    <property type="entry name" value="Gram-neg_bact_OMP"/>
</dbReference>
<feature type="chain" id="PRO_5010278429" evidence="11">
    <location>
        <begin position="23"/>
        <end position="430"/>
    </location>
</feature>
<dbReference type="Proteomes" id="UP000183898">
    <property type="component" value="Unassembled WGS sequence"/>
</dbReference>
<name>A0A1H8KX98_9PROT</name>
<dbReference type="AlphaFoldDB" id="A0A1H8KX98"/>
<evidence type="ECO:0000256" key="6">
    <source>
        <dbReference type="ARBA" id="ARBA00022729"/>
    </source>
</evidence>
<dbReference type="InterPro" id="IPR033900">
    <property type="entry name" value="Gram_neg_porin_domain"/>
</dbReference>
<dbReference type="GO" id="GO:0006811">
    <property type="term" value="P:monoatomic ion transport"/>
    <property type="evidence" value="ECO:0007669"/>
    <property type="project" value="UniProtKB-KW"/>
</dbReference>
<evidence type="ECO:0000256" key="4">
    <source>
        <dbReference type="ARBA" id="ARBA00022452"/>
    </source>
</evidence>
<dbReference type="GO" id="GO:0015288">
    <property type="term" value="F:porin activity"/>
    <property type="evidence" value="ECO:0007669"/>
    <property type="project" value="UniProtKB-KW"/>
</dbReference>
<organism evidence="13 14">
    <name type="scientific">Nitrosospira multiformis</name>
    <dbReference type="NCBI Taxonomy" id="1231"/>
    <lineage>
        <taxon>Bacteria</taxon>
        <taxon>Pseudomonadati</taxon>
        <taxon>Pseudomonadota</taxon>
        <taxon>Betaproteobacteria</taxon>
        <taxon>Nitrosomonadales</taxon>
        <taxon>Nitrosomonadaceae</taxon>
        <taxon>Nitrosospira</taxon>
    </lineage>
</organism>
<keyword evidence="6 11" id="KW-0732">Signal</keyword>
<keyword evidence="5" id="KW-0812">Transmembrane</keyword>
<keyword evidence="8" id="KW-0626">Porin</keyword>
<comment type="subunit">
    <text evidence="2">Homotrimer.</text>
</comment>
<evidence type="ECO:0000256" key="2">
    <source>
        <dbReference type="ARBA" id="ARBA00011233"/>
    </source>
</evidence>
<evidence type="ECO:0000259" key="12">
    <source>
        <dbReference type="Pfam" id="PF13609"/>
    </source>
</evidence>
<evidence type="ECO:0000256" key="1">
    <source>
        <dbReference type="ARBA" id="ARBA00004571"/>
    </source>
</evidence>
<evidence type="ECO:0000256" key="11">
    <source>
        <dbReference type="SAM" id="SignalP"/>
    </source>
</evidence>